<evidence type="ECO:0008006" key="8">
    <source>
        <dbReference type="Google" id="ProtNLM"/>
    </source>
</evidence>
<keyword evidence="3" id="KW-0143">Chaperone</keyword>
<dbReference type="GO" id="GO:0006457">
    <property type="term" value="P:protein folding"/>
    <property type="evidence" value="ECO:0007669"/>
    <property type="project" value="InterPro"/>
</dbReference>
<dbReference type="CDD" id="cd23163">
    <property type="entry name" value="Prefoldin_2"/>
    <property type="match status" value="1"/>
</dbReference>
<reference evidence="6 7" key="1">
    <citation type="submission" date="2020-02" db="EMBL/GenBank/DDBJ databases">
        <authorList>
            <person name="Ferguson B K."/>
        </authorList>
    </citation>
    <scope>NUCLEOTIDE SEQUENCE [LARGE SCALE GENOMIC DNA]</scope>
</reference>
<evidence type="ECO:0000256" key="2">
    <source>
        <dbReference type="ARBA" id="ARBA00011695"/>
    </source>
</evidence>
<accession>A0A6H5IJ69</accession>
<dbReference type="FunFam" id="1.10.287.370:FF:000002">
    <property type="entry name" value="Prefoldin subunit 2"/>
    <property type="match status" value="1"/>
</dbReference>
<comment type="similarity">
    <text evidence="1">Belongs to the prefoldin subunit beta family.</text>
</comment>
<dbReference type="Gene3D" id="1.10.287.370">
    <property type="match status" value="1"/>
</dbReference>
<gene>
    <name evidence="6" type="ORF">TBRA_LOCUS10031</name>
</gene>
<comment type="function">
    <text evidence="4">Binds specifically to cytosolic chaperonin (c-CPN) and transfers target proteins to it. Binds to nascent polypeptide chain and promotes folding in an environment in which there are many competing pathways for nonnative proteins.</text>
</comment>
<name>A0A6H5IJ69_9HYME</name>
<evidence type="ECO:0000313" key="7">
    <source>
        <dbReference type="Proteomes" id="UP000479190"/>
    </source>
</evidence>
<evidence type="ECO:0000313" key="6">
    <source>
        <dbReference type="EMBL" id="CAB0038243.1"/>
    </source>
</evidence>
<comment type="subunit">
    <text evidence="2">Heterohexamer of two PFD-alpha type and four PFD-beta type subunits.</text>
</comment>
<keyword evidence="7" id="KW-1185">Reference proteome</keyword>
<dbReference type="Proteomes" id="UP000479190">
    <property type="component" value="Unassembled WGS sequence"/>
</dbReference>
<evidence type="ECO:0000256" key="4">
    <source>
        <dbReference type="ARBA" id="ARBA00024667"/>
    </source>
</evidence>
<dbReference type="EMBL" id="CADCXV010000898">
    <property type="protein sequence ID" value="CAB0038243.1"/>
    <property type="molecule type" value="Genomic_DNA"/>
</dbReference>
<dbReference type="InterPro" id="IPR002777">
    <property type="entry name" value="PFD_beta-like"/>
</dbReference>
<dbReference type="Pfam" id="PF01920">
    <property type="entry name" value="Prefoldin_2"/>
    <property type="match status" value="1"/>
</dbReference>
<evidence type="ECO:0000256" key="5">
    <source>
        <dbReference type="SAM" id="MobiDB-lite"/>
    </source>
</evidence>
<dbReference type="InterPro" id="IPR027235">
    <property type="entry name" value="PFD2"/>
</dbReference>
<dbReference type="PANTHER" id="PTHR13303">
    <property type="entry name" value="PREFOLDIN SUBUNIT 2"/>
    <property type="match status" value="1"/>
</dbReference>
<sequence length="143" mass="16131">MAATKAKNDKPSNEEIYAIFQTLRNEQRVLAGKLSEMESELNEHKVVIDTLNKVDGDRRCYRMVGGVLCERTVKEVLPSLANNKEQLTKLIETLNKQLSDKGTEINEFKKKHSIRVHGNEDVKSSQQSDEPESTKKSALSTIS</sequence>
<feature type="region of interest" description="Disordered" evidence="5">
    <location>
        <begin position="109"/>
        <end position="143"/>
    </location>
</feature>
<dbReference type="GO" id="GO:0016272">
    <property type="term" value="C:prefoldin complex"/>
    <property type="evidence" value="ECO:0007669"/>
    <property type="project" value="InterPro"/>
</dbReference>
<protein>
    <recommendedName>
        <fullName evidence="8">Prefoldin subunit 2</fullName>
    </recommendedName>
</protein>
<proteinExistence type="inferred from homology"/>
<dbReference type="AlphaFoldDB" id="A0A6H5IJ69"/>
<dbReference type="InterPro" id="IPR009053">
    <property type="entry name" value="Prefoldin"/>
</dbReference>
<dbReference type="OrthoDB" id="29646at2759"/>
<dbReference type="GO" id="GO:0051082">
    <property type="term" value="F:unfolded protein binding"/>
    <property type="evidence" value="ECO:0007669"/>
    <property type="project" value="InterPro"/>
</dbReference>
<organism evidence="6 7">
    <name type="scientific">Trichogramma brassicae</name>
    <dbReference type="NCBI Taxonomy" id="86971"/>
    <lineage>
        <taxon>Eukaryota</taxon>
        <taxon>Metazoa</taxon>
        <taxon>Ecdysozoa</taxon>
        <taxon>Arthropoda</taxon>
        <taxon>Hexapoda</taxon>
        <taxon>Insecta</taxon>
        <taxon>Pterygota</taxon>
        <taxon>Neoptera</taxon>
        <taxon>Endopterygota</taxon>
        <taxon>Hymenoptera</taxon>
        <taxon>Apocrita</taxon>
        <taxon>Proctotrupomorpha</taxon>
        <taxon>Chalcidoidea</taxon>
        <taxon>Trichogrammatidae</taxon>
        <taxon>Trichogramma</taxon>
    </lineage>
</organism>
<evidence type="ECO:0000256" key="3">
    <source>
        <dbReference type="ARBA" id="ARBA00023186"/>
    </source>
</evidence>
<evidence type="ECO:0000256" key="1">
    <source>
        <dbReference type="ARBA" id="ARBA00008045"/>
    </source>
</evidence>
<dbReference type="SUPFAM" id="SSF46579">
    <property type="entry name" value="Prefoldin"/>
    <property type="match status" value="1"/>
</dbReference>